<evidence type="ECO:0000313" key="4">
    <source>
        <dbReference type="Proteomes" id="UP001501433"/>
    </source>
</evidence>
<organism evidence="3 4">
    <name type="scientific">Litoribaculum gwangyangense</name>
    <dbReference type="NCBI Taxonomy" id="1130722"/>
    <lineage>
        <taxon>Bacteria</taxon>
        <taxon>Pseudomonadati</taxon>
        <taxon>Bacteroidota</taxon>
        <taxon>Flavobacteriia</taxon>
        <taxon>Flavobacteriales</taxon>
        <taxon>Flavobacteriaceae</taxon>
        <taxon>Litoribaculum</taxon>
    </lineage>
</organism>
<feature type="signal peptide" evidence="2">
    <location>
        <begin position="1"/>
        <end position="20"/>
    </location>
</feature>
<dbReference type="PANTHER" id="PTHR36842">
    <property type="entry name" value="PROTEIN TOLB HOMOLOG"/>
    <property type="match status" value="1"/>
</dbReference>
<name>A0ABP9CNK5_9FLAO</name>
<accession>A0ABP9CNK5</accession>
<dbReference type="NCBIfam" id="NF038032">
    <property type="entry name" value="CehA_McbA_metalo"/>
    <property type="match status" value="1"/>
</dbReference>
<reference evidence="4" key="1">
    <citation type="journal article" date="2019" name="Int. J. Syst. Evol. Microbiol.">
        <title>The Global Catalogue of Microorganisms (GCM) 10K type strain sequencing project: providing services to taxonomists for standard genome sequencing and annotation.</title>
        <authorList>
            <consortium name="The Broad Institute Genomics Platform"/>
            <consortium name="The Broad Institute Genome Sequencing Center for Infectious Disease"/>
            <person name="Wu L."/>
            <person name="Ma J."/>
        </authorList>
    </citation>
    <scope>NUCLEOTIDE SEQUENCE [LARGE SCALE GENOMIC DNA]</scope>
    <source>
        <strain evidence="4">JCM 18325</strain>
    </source>
</reference>
<proteinExistence type="inferred from homology"/>
<gene>
    <name evidence="3" type="ORF">GCM10023330_20270</name>
</gene>
<dbReference type="SUPFAM" id="SSF82171">
    <property type="entry name" value="DPP6 N-terminal domain-like"/>
    <property type="match status" value="1"/>
</dbReference>
<dbReference type="Proteomes" id="UP001501433">
    <property type="component" value="Unassembled WGS sequence"/>
</dbReference>
<dbReference type="Gene3D" id="2.120.10.30">
    <property type="entry name" value="TolB, C-terminal domain"/>
    <property type="match status" value="1"/>
</dbReference>
<evidence type="ECO:0000256" key="1">
    <source>
        <dbReference type="ARBA" id="ARBA00009820"/>
    </source>
</evidence>
<comment type="similarity">
    <text evidence="1">Belongs to the TolB family.</text>
</comment>
<dbReference type="InterPro" id="IPR011042">
    <property type="entry name" value="6-blade_b-propeller_TolB-like"/>
</dbReference>
<feature type="chain" id="PRO_5046139833" evidence="2">
    <location>
        <begin position="21"/>
        <end position="807"/>
    </location>
</feature>
<comment type="caution">
    <text evidence="3">The sequence shown here is derived from an EMBL/GenBank/DDBJ whole genome shotgun (WGS) entry which is preliminary data.</text>
</comment>
<dbReference type="Pfam" id="PF07676">
    <property type="entry name" value="PD40"/>
    <property type="match status" value="2"/>
</dbReference>
<keyword evidence="2" id="KW-0732">Signal</keyword>
<evidence type="ECO:0000313" key="3">
    <source>
        <dbReference type="EMBL" id="GAA4812749.1"/>
    </source>
</evidence>
<dbReference type="InterPro" id="IPR011659">
    <property type="entry name" value="WD40"/>
</dbReference>
<dbReference type="PANTHER" id="PTHR36842:SF1">
    <property type="entry name" value="PROTEIN TOLB"/>
    <property type="match status" value="1"/>
</dbReference>
<keyword evidence="4" id="KW-1185">Reference proteome</keyword>
<evidence type="ECO:0000256" key="2">
    <source>
        <dbReference type="SAM" id="SignalP"/>
    </source>
</evidence>
<sequence>MKKSLVTSLIILFNVLTISAQWSNRYPKVDGFGHHVYLEGYELPVLNAGPTDPAPSPKTNTIAFSAKGWLWLYNTETKVANRITSSSSMDSKPNWSPDGNQIVFVRDNSSDTKIMLFDVNSNKETTLIDTKALDLDPIFSRDGNSIYYASAEKGSIDLWEIDLSTLEKKLITKNDDLERLPIAMNSKDYLIYLKKKGFSYDSIELLNLVEGTSNPLAEENFTSQAAFTLSPDNQTLAYTWPKDDYYEIRLLNVFYPESNLLLTKSNNLPLSPKFSADGQWVYFNETNDDERSELKRIRINGGLTETLSIYKWNFGIPTTKIKIVSKIDGEIIPVRMSITDLYGHPIVPETGIVHSDGQNGVVFFYSPGEIDIETTLGEIIITAVHGFSTEKKVQKVVVNESSGLIEINLKRIWNARAHGWYSGDNHFHINYGGTNQLEPNDIVLDLKAEDLDVAFPLLANLGNRFLQQDLWDWKREELPIIQFGQEIRSHFLGHLGLIGTKDLFWPWVWGPRYDIYGNDDRLNAEPLNFARNQGALGGYVHPVSVRNPFSENGAKRIPIALIADSVLEESDIIELGCLWSDEIGTAEVWHKILNIGIPLNISAGSDVMNNLYRTMAIGAIRVYTKPKGDLTVESYLEALKNGKSFVSNGPQIEFKVNDKEVGDIIKTKNKKVKWTLDVHSPLPYDKVEIFVNGEIINTQKGNTKSGSKTFNGSFEVPSGGWVTARVSGGNIEWPLMDSYPFAESSPIWFNNLGSTTSVTAKNAAQDLLKLLSVSNERLIQGYGDIPIPILTEHFEKARQKLLKIIEE</sequence>
<protein>
    <submittedName>
        <fullName evidence="3">Uncharacterized protein</fullName>
    </submittedName>
</protein>
<dbReference type="EMBL" id="BAABJW010000003">
    <property type="protein sequence ID" value="GAA4812749.1"/>
    <property type="molecule type" value="Genomic_DNA"/>
</dbReference>
<dbReference type="RefSeq" id="WP_345276860.1">
    <property type="nucleotide sequence ID" value="NZ_BAABJW010000003.1"/>
</dbReference>